<keyword evidence="6" id="KW-0255">Endonuclease</keyword>
<comment type="caution">
    <text evidence="6">The sequence shown here is derived from an EMBL/GenBank/DDBJ whole genome shotgun (WGS) entry which is preliminary data.</text>
</comment>
<dbReference type="GO" id="GO:0016787">
    <property type="term" value="F:hydrolase activity"/>
    <property type="evidence" value="ECO:0007669"/>
    <property type="project" value="UniProtKB-KW"/>
</dbReference>
<keyword evidence="6" id="KW-0378">Hydrolase</keyword>
<dbReference type="Gene3D" id="1.10.287.1120">
    <property type="entry name" value="Bipartite methylase S protein"/>
    <property type="match status" value="2"/>
</dbReference>
<evidence type="ECO:0000256" key="1">
    <source>
        <dbReference type="ARBA" id="ARBA00010923"/>
    </source>
</evidence>
<keyword evidence="7" id="KW-1185">Reference proteome</keyword>
<evidence type="ECO:0000259" key="5">
    <source>
        <dbReference type="Pfam" id="PF01420"/>
    </source>
</evidence>
<dbReference type="InterPro" id="IPR052021">
    <property type="entry name" value="Type-I_RS_S_subunit"/>
</dbReference>
<accession>A0ABT3M684</accession>
<keyword evidence="6" id="KW-0540">Nuclease</keyword>
<evidence type="ECO:0000256" key="4">
    <source>
        <dbReference type="SAM" id="Coils"/>
    </source>
</evidence>
<dbReference type="CDD" id="cd17521">
    <property type="entry name" value="RMtype1_S_Sau13435ORF2165P_TRD2-CR2_like"/>
    <property type="match status" value="1"/>
</dbReference>
<dbReference type="Pfam" id="PF01420">
    <property type="entry name" value="Methylase_S"/>
    <property type="match status" value="2"/>
</dbReference>
<dbReference type="SUPFAM" id="SSF116734">
    <property type="entry name" value="DNA methylase specificity domain"/>
    <property type="match status" value="2"/>
</dbReference>
<organism evidence="6 7">
    <name type="scientific">Leptospira paudalimensis</name>
    <dbReference type="NCBI Taxonomy" id="2950024"/>
    <lineage>
        <taxon>Bacteria</taxon>
        <taxon>Pseudomonadati</taxon>
        <taxon>Spirochaetota</taxon>
        <taxon>Spirochaetia</taxon>
        <taxon>Leptospirales</taxon>
        <taxon>Leptospiraceae</taxon>
        <taxon>Leptospira</taxon>
    </lineage>
</organism>
<evidence type="ECO:0000256" key="2">
    <source>
        <dbReference type="ARBA" id="ARBA00022747"/>
    </source>
</evidence>
<dbReference type="CDD" id="cd17254">
    <property type="entry name" value="RMtype1_S_FclI-TRD1-CR1_like"/>
    <property type="match status" value="1"/>
</dbReference>
<feature type="coiled-coil region" evidence="4">
    <location>
        <begin position="378"/>
        <end position="412"/>
    </location>
</feature>
<name>A0ABT3M684_9LEPT</name>
<dbReference type="PANTHER" id="PTHR30408">
    <property type="entry name" value="TYPE-1 RESTRICTION ENZYME ECOKI SPECIFICITY PROTEIN"/>
    <property type="match status" value="1"/>
</dbReference>
<protein>
    <submittedName>
        <fullName evidence="6">Restriction endonuclease subunit S</fullName>
        <ecNumber evidence="6">3.1.21.-</ecNumber>
    </submittedName>
</protein>
<evidence type="ECO:0000313" key="7">
    <source>
        <dbReference type="Proteomes" id="UP001208794"/>
    </source>
</evidence>
<dbReference type="RefSeq" id="WP_265357775.1">
    <property type="nucleotide sequence ID" value="NZ_JAMQPR010000001.1"/>
</dbReference>
<dbReference type="EC" id="3.1.21.-" evidence="6"/>
<dbReference type="GO" id="GO:0004519">
    <property type="term" value="F:endonuclease activity"/>
    <property type="evidence" value="ECO:0007669"/>
    <property type="project" value="UniProtKB-KW"/>
</dbReference>
<comment type="similarity">
    <text evidence="1">Belongs to the type-I restriction system S methylase family.</text>
</comment>
<keyword evidence="4" id="KW-0175">Coiled coil</keyword>
<dbReference type="InterPro" id="IPR000055">
    <property type="entry name" value="Restrct_endonuc_typeI_TRD"/>
</dbReference>
<evidence type="ECO:0000313" key="6">
    <source>
        <dbReference type="EMBL" id="MCW7503900.1"/>
    </source>
</evidence>
<proteinExistence type="inferred from homology"/>
<dbReference type="PANTHER" id="PTHR30408:SF12">
    <property type="entry name" value="TYPE I RESTRICTION ENZYME MJAVIII SPECIFICITY SUBUNIT"/>
    <property type="match status" value="1"/>
</dbReference>
<reference evidence="6 7" key="1">
    <citation type="submission" date="2022-06" db="EMBL/GenBank/DDBJ databases">
        <title>Leptospira isolates from biofilms formed at urban environments.</title>
        <authorList>
            <person name="Ribeiro P.S."/>
            <person name="Sousa T."/>
            <person name="Carvalho N."/>
            <person name="Aburjaile F."/>
            <person name="Neves F."/>
            <person name="Oliveira D."/>
            <person name="Blanco L."/>
            <person name="Lima J."/>
            <person name="Costa F."/>
            <person name="Brenig B."/>
            <person name="Soares S."/>
            <person name="Ramos R."/>
            <person name="Goes-Neto A."/>
            <person name="Matiuzzi M."/>
            <person name="Azevedo V."/>
            <person name="Ristow P."/>
        </authorList>
    </citation>
    <scope>NUCLEOTIDE SEQUENCE [LARGE SCALE GENOMIC DNA]</scope>
    <source>
        <strain evidence="6 7">VSF14</strain>
    </source>
</reference>
<dbReference type="EMBL" id="JAMQPR010000001">
    <property type="protein sequence ID" value="MCW7503900.1"/>
    <property type="molecule type" value="Genomic_DNA"/>
</dbReference>
<dbReference type="InterPro" id="IPR044946">
    <property type="entry name" value="Restrct_endonuc_typeI_TRD_sf"/>
</dbReference>
<keyword evidence="3" id="KW-0238">DNA-binding</keyword>
<feature type="domain" description="Type I restriction modification DNA specificity" evidence="5">
    <location>
        <begin position="14"/>
        <end position="184"/>
    </location>
</feature>
<gene>
    <name evidence="6" type="ORF">ND855_07170</name>
</gene>
<keyword evidence="2" id="KW-0680">Restriction system</keyword>
<evidence type="ECO:0000256" key="3">
    <source>
        <dbReference type="ARBA" id="ARBA00023125"/>
    </source>
</evidence>
<feature type="domain" description="Type I restriction modification DNA specificity" evidence="5">
    <location>
        <begin position="222"/>
        <end position="397"/>
    </location>
</feature>
<sequence>MNEKIKETEVGLIPDEWDIATLNEVCKLINGRGFKPNEWRAEGIPIIRIQNLNGSEDYNYYQGTYDKKIEVEKHQLLFAWSGSRGTSFGPHLWNNIKGLLNYHTWKIIVYEQKVNKMFFFYSLKKLTRQIEEKAHGASALVHTQKWEMEKYPIPLPRTIAEQEAIATVLSDTDAWIESLEAQIEKKKLIKQGTMQELLTGKRRLPGFGAGKDWKDSEVGQIPVDWEVKRLGDIISENPKYGINAPAIEHDDRYFNYLRITDIDENGRINLKNLSSVAHPFSRNYILKNNEIVFARTGASVGKSYIHSDKNGTYVYAGFLIKININTNIANPHLIFLHLHTKNYKDWIETNSARSGQPGINGNQIKEFSFPLSNIIDEQEAIAKVLSEMDDEIKALEQKVEKAKGIKQGLMQVLLTGKIRLV</sequence>
<dbReference type="Proteomes" id="UP001208794">
    <property type="component" value="Unassembled WGS sequence"/>
</dbReference>
<dbReference type="Gene3D" id="3.90.220.20">
    <property type="entry name" value="DNA methylase specificity domains"/>
    <property type="match status" value="2"/>
</dbReference>